<evidence type="ECO:0000313" key="3">
    <source>
        <dbReference type="Proteomes" id="UP000030645"/>
    </source>
</evidence>
<name>W9QZ29_9ROSA</name>
<proteinExistence type="predicted"/>
<gene>
    <name evidence="2" type="ORF">L484_026517</name>
</gene>
<dbReference type="Proteomes" id="UP000030645">
    <property type="component" value="Unassembled WGS sequence"/>
</dbReference>
<protein>
    <submittedName>
        <fullName evidence="2">Uncharacterized protein</fullName>
    </submittedName>
</protein>
<keyword evidence="3" id="KW-1185">Reference proteome</keyword>
<dbReference type="AlphaFoldDB" id="W9QZ29"/>
<evidence type="ECO:0000256" key="1">
    <source>
        <dbReference type="SAM" id="MobiDB-lite"/>
    </source>
</evidence>
<accession>W9QZ29</accession>
<feature type="region of interest" description="Disordered" evidence="1">
    <location>
        <begin position="1"/>
        <end position="27"/>
    </location>
</feature>
<sequence>MAVAEEGTSDNPLSDSKRISEGECEDSGGLLKDGNLMLKTSFDLSGLGGSSSTVINHLDLVVGTDIGSDL</sequence>
<evidence type="ECO:0000313" key="2">
    <source>
        <dbReference type="EMBL" id="EXB44929.1"/>
    </source>
</evidence>
<dbReference type="EMBL" id="KE343883">
    <property type="protein sequence ID" value="EXB44929.1"/>
    <property type="molecule type" value="Genomic_DNA"/>
</dbReference>
<reference evidence="3" key="1">
    <citation type="submission" date="2013-01" db="EMBL/GenBank/DDBJ databases">
        <title>Draft Genome Sequence of a Mulberry Tree, Morus notabilis C.K. Schneid.</title>
        <authorList>
            <person name="He N."/>
            <person name="Zhao S."/>
        </authorList>
    </citation>
    <scope>NUCLEOTIDE SEQUENCE</scope>
</reference>
<organism evidence="2 3">
    <name type="scientific">Morus notabilis</name>
    <dbReference type="NCBI Taxonomy" id="981085"/>
    <lineage>
        <taxon>Eukaryota</taxon>
        <taxon>Viridiplantae</taxon>
        <taxon>Streptophyta</taxon>
        <taxon>Embryophyta</taxon>
        <taxon>Tracheophyta</taxon>
        <taxon>Spermatophyta</taxon>
        <taxon>Magnoliopsida</taxon>
        <taxon>eudicotyledons</taxon>
        <taxon>Gunneridae</taxon>
        <taxon>Pentapetalae</taxon>
        <taxon>rosids</taxon>
        <taxon>fabids</taxon>
        <taxon>Rosales</taxon>
        <taxon>Moraceae</taxon>
        <taxon>Moreae</taxon>
        <taxon>Morus</taxon>
    </lineage>
</organism>